<evidence type="ECO:0000313" key="7">
    <source>
        <dbReference type="Proteomes" id="UP000252848"/>
    </source>
</evidence>
<evidence type="ECO:0000256" key="5">
    <source>
        <dbReference type="ARBA" id="ARBA00022898"/>
    </source>
</evidence>
<organism evidence="6 7">
    <name type="scientific">Pseudidiomarina tainanensis</name>
    <dbReference type="NCBI Taxonomy" id="502365"/>
    <lineage>
        <taxon>Bacteria</taxon>
        <taxon>Pseudomonadati</taxon>
        <taxon>Pseudomonadota</taxon>
        <taxon>Gammaproteobacteria</taxon>
        <taxon>Alteromonadales</taxon>
        <taxon>Idiomarinaceae</taxon>
        <taxon>Pseudidiomarina</taxon>
    </lineage>
</organism>
<evidence type="ECO:0000256" key="2">
    <source>
        <dbReference type="ARBA" id="ARBA00007441"/>
    </source>
</evidence>
<dbReference type="InterPro" id="IPR051926">
    <property type="entry name" value="Ala_Aminotransferase"/>
</dbReference>
<keyword evidence="5" id="KW-0663">Pyridoxal phosphate</keyword>
<dbReference type="Proteomes" id="UP000252848">
    <property type="component" value="Unassembled WGS sequence"/>
</dbReference>
<feature type="non-terminal residue" evidence="6">
    <location>
        <position position="57"/>
    </location>
</feature>
<comment type="cofactor">
    <cofactor evidence="1">
        <name>pyridoxal 5'-phosphate</name>
        <dbReference type="ChEBI" id="CHEBI:597326"/>
    </cofactor>
</comment>
<dbReference type="PANTHER" id="PTHR43488">
    <property type="entry name" value="GLUTAMATE-PYRUVATE AMINOTRANSFERASE ALAA"/>
    <property type="match status" value="1"/>
</dbReference>
<evidence type="ECO:0000256" key="3">
    <source>
        <dbReference type="ARBA" id="ARBA00022576"/>
    </source>
</evidence>
<keyword evidence="4" id="KW-0808">Transferase</keyword>
<comment type="caution">
    <text evidence="6">The sequence shown here is derived from an EMBL/GenBank/DDBJ whole genome shotgun (WGS) entry which is preliminary data.</text>
</comment>
<reference evidence="6 7" key="1">
    <citation type="submission" date="2018-07" db="EMBL/GenBank/DDBJ databases">
        <title>Freshwater and sediment microbial communities from various areas in North America, analyzing microbe dynamics in response to fracking.</title>
        <authorList>
            <person name="Lamendella R."/>
        </authorList>
    </citation>
    <scope>NUCLEOTIDE SEQUENCE [LARGE SCALE GENOMIC DNA]</scope>
    <source>
        <strain evidence="6 7">86_o</strain>
    </source>
</reference>
<sequence length="57" mass="6435">MVTPATRMQNIRYDIRGAVQQEAERLEKAGHPIIRLNIGNLAPYELYAPQEIVSDIA</sequence>
<dbReference type="EMBL" id="QPJA01000030">
    <property type="protein sequence ID" value="RCW27984.1"/>
    <property type="molecule type" value="Genomic_DNA"/>
</dbReference>
<dbReference type="AlphaFoldDB" id="A0A368UJE1"/>
<evidence type="ECO:0000256" key="1">
    <source>
        <dbReference type="ARBA" id="ARBA00001933"/>
    </source>
</evidence>
<dbReference type="Gene3D" id="3.90.1150.10">
    <property type="entry name" value="Aspartate Aminotransferase, domain 1"/>
    <property type="match status" value="1"/>
</dbReference>
<accession>A0A368UJE1</accession>
<protein>
    <recommendedName>
        <fullName evidence="8">Aminotransferase class I and II</fullName>
    </recommendedName>
</protein>
<name>A0A368UJE1_9GAMM</name>
<proteinExistence type="inferred from homology"/>
<dbReference type="PANTHER" id="PTHR43488:SF2">
    <property type="entry name" value="GLUTAMATE-PYRUVATE AMINOTRANSFERASE ALAA"/>
    <property type="match status" value="1"/>
</dbReference>
<evidence type="ECO:0008006" key="8">
    <source>
        <dbReference type="Google" id="ProtNLM"/>
    </source>
</evidence>
<dbReference type="InterPro" id="IPR015422">
    <property type="entry name" value="PyrdxlP-dep_Trfase_small"/>
</dbReference>
<dbReference type="GO" id="GO:0008483">
    <property type="term" value="F:transaminase activity"/>
    <property type="evidence" value="ECO:0007669"/>
    <property type="project" value="UniProtKB-KW"/>
</dbReference>
<evidence type="ECO:0000313" key="6">
    <source>
        <dbReference type="EMBL" id="RCW27984.1"/>
    </source>
</evidence>
<comment type="similarity">
    <text evidence="2">Belongs to the class-I pyridoxal-phosphate-dependent aminotransferase family.</text>
</comment>
<evidence type="ECO:0000256" key="4">
    <source>
        <dbReference type="ARBA" id="ARBA00022679"/>
    </source>
</evidence>
<gene>
    <name evidence="6" type="ORF">DFO79_1301</name>
</gene>
<keyword evidence="3" id="KW-0032">Aminotransferase</keyword>